<evidence type="ECO:0000256" key="3">
    <source>
        <dbReference type="ARBA" id="ARBA00022729"/>
    </source>
</evidence>
<sequence>MRKALVLTVIAALSFSFAACSGGQKAAEPASLDKACLVTNQAGPKDGGLNEASVAGLESVRTAKKAPKTQVYEAKSSSDYQQVLQKAVADKCSIVVAVGAQMSEAVGKVAKAHQDSRFALVDARPTLNGKTVELDNVRPILFDTAQGMFLAGYLAAGTTTTGLVGTYVGQVNEFTQAAASGLAEGIDRYNDAKGTSVSLQGWEPDGKSVLAVGDFVNKEKAGQLTQSLLDKKAGVIVPIAGAASEGTLAKIGNNRDLGIIWVSADGARKHPEQKDHFVTSVLKRVDRGVQAVVEGSTASSDSAGAWVGTLENGGLALAGYGAYDSKLTPQLKEEVRELLTQVKKGQIRVQSSILQGE</sequence>
<dbReference type="PANTHER" id="PTHR34296">
    <property type="entry name" value="TRANSCRIPTIONAL ACTIVATOR PROTEIN MED"/>
    <property type="match status" value="1"/>
</dbReference>
<evidence type="ECO:0000256" key="4">
    <source>
        <dbReference type="ARBA" id="ARBA00023136"/>
    </source>
</evidence>
<keyword evidence="9" id="KW-1185">Reference proteome</keyword>
<evidence type="ECO:0000256" key="2">
    <source>
        <dbReference type="ARBA" id="ARBA00022475"/>
    </source>
</evidence>
<comment type="subcellular location">
    <subcellularLocation>
        <location evidence="1">Cell membrane</location>
    </subcellularLocation>
</comment>
<evidence type="ECO:0000313" key="9">
    <source>
        <dbReference type="Proteomes" id="UP000235122"/>
    </source>
</evidence>
<dbReference type="PANTHER" id="PTHR34296:SF2">
    <property type="entry name" value="ABC TRANSPORTER GUANOSINE-BINDING PROTEIN NUPN"/>
    <property type="match status" value="1"/>
</dbReference>
<dbReference type="Proteomes" id="UP000235122">
    <property type="component" value="Unassembled WGS sequence"/>
</dbReference>
<dbReference type="Gene3D" id="3.40.50.2300">
    <property type="match status" value="2"/>
</dbReference>
<keyword evidence="2" id="KW-1003">Cell membrane</keyword>
<name>A0A2I1INS2_9ACTO</name>
<feature type="domain" description="ABC transporter substrate-binding protein PnrA-like" evidence="7">
    <location>
        <begin position="44"/>
        <end position="326"/>
    </location>
</feature>
<proteinExistence type="predicted"/>
<evidence type="ECO:0000259" key="7">
    <source>
        <dbReference type="Pfam" id="PF02608"/>
    </source>
</evidence>
<dbReference type="STRING" id="33007.HMPREF3198_01472"/>
<dbReference type="InterPro" id="IPR003760">
    <property type="entry name" value="PnrA-like"/>
</dbReference>
<comment type="caution">
    <text evidence="8">The sequence shown here is derived from an EMBL/GenBank/DDBJ whole genome shotgun (WGS) entry which is preliminary data.</text>
</comment>
<keyword evidence="4" id="KW-0472">Membrane</keyword>
<evidence type="ECO:0000256" key="6">
    <source>
        <dbReference type="SAM" id="SignalP"/>
    </source>
</evidence>
<keyword evidence="3 6" id="KW-0732">Signal</keyword>
<evidence type="ECO:0000256" key="1">
    <source>
        <dbReference type="ARBA" id="ARBA00004236"/>
    </source>
</evidence>
<dbReference type="EMBL" id="PKKO01000002">
    <property type="protein sequence ID" value="PKY72769.1"/>
    <property type="molecule type" value="Genomic_DNA"/>
</dbReference>
<dbReference type="RefSeq" id="WP_024331012.1">
    <property type="nucleotide sequence ID" value="NZ_JASOXK010000002.1"/>
</dbReference>
<dbReference type="GO" id="GO:0005886">
    <property type="term" value="C:plasma membrane"/>
    <property type="evidence" value="ECO:0007669"/>
    <property type="project" value="UniProtKB-SubCell"/>
</dbReference>
<protein>
    <submittedName>
        <fullName evidence="8">BMP family ABC transporter substrate-binding protein</fullName>
    </submittedName>
</protein>
<evidence type="ECO:0000256" key="5">
    <source>
        <dbReference type="ARBA" id="ARBA00023288"/>
    </source>
</evidence>
<dbReference type="GeneID" id="35867662"/>
<dbReference type="InterPro" id="IPR050957">
    <property type="entry name" value="BMP_lipoprotein"/>
</dbReference>
<dbReference type="Pfam" id="PF02608">
    <property type="entry name" value="Bmp"/>
    <property type="match status" value="1"/>
</dbReference>
<feature type="chain" id="PRO_5039075966" evidence="6">
    <location>
        <begin position="19"/>
        <end position="357"/>
    </location>
</feature>
<dbReference type="CDD" id="cd06354">
    <property type="entry name" value="PBP1_PrnA-like"/>
    <property type="match status" value="1"/>
</dbReference>
<keyword evidence="5" id="KW-0449">Lipoprotein</keyword>
<dbReference type="PROSITE" id="PS51257">
    <property type="entry name" value="PROKAR_LIPOPROTEIN"/>
    <property type="match status" value="1"/>
</dbReference>
<organism evidence="8 9">
    <name type="scientific">Winkia neuii</name>
    <dbReference type="NCBI Taxonomy" id="33007"/>
    <lineage>
        <taxon>Bacteria</taxon>
        <taxon>Bacillati</taxon>
        <taxon>Actinomycetota</taxon>
        <taxon>Actinomycetes</taxon>
        <taxon>Actinomycetales</taxon>
        <taxon>Actinomycetaceae</taxon>
        <taxon>Winkia</taxon>
    </lineage>
</organism>
<reference evidence="8 9" key="1">
    <citation type="submission" date="2017-12" db="EMBL/GenBank/DDBJ databases">
        <title>Phylogenetic diversity of female urinary microbiome.</title>
        <authorList>
            <person name="Thomas-White K."/>
            <person name="Wolfe A.J."/>
        </authorList>
    </citation>
    <scope>NUCLEOTIDE SEQUENCE [LARGE SCALE GENOMIC DNA]</scope>
    <source>
        <strain evidence="8 9">UMB0402</strain>
    </source>
</reference>
<accession>A0A2I1INS2</accession>
<dbReference type="AlphaFoldDB" id="A0A2I1INS2"/>
<evidence type="ECO:0000313" key="8">
    <source>
        <dbReference type="EMBL" id="PKY72769.1"/>
    </source>
</evidence>
<gene>
    <name evidence="8" type="ORF">CYJ19_03765</name>
</gene>
<feature type="signal peptide" evidence="6">
    <location>
        <begin position="1"/>
        <end position="18"/>
    </location>
</feature>